<dbReference type="Proteomes" id="UP000054282">
    <property type="component" value="Unassembled WGS sequence"/>
</dbReference>
<sequence>FFRTALKDIKPADRANISNTEPEYGATVVFYPSIFQEKINVLILIHDPVEYTDVYTWKEYVLSQGNVDLCAITTCTNTSNIVIYDSCSDCWQKKAIEEFGLT</sequence>
<dbReference type="InterPro" id="IPR036008">
    <property type="entry name" value="Aconitase_4Fe-4S_dom"/>
</dbReference>
<feature type="non-terminal residue" evidence="1">
    <location>
        <position position="1"/>
    </location>
</feature>
<protein>
    <submittedName>
        <fullName evidence="1">Uncharacterized protein</fullName>
    </submittedName>
</protein>
<name>A0A0L7MA41_PLAF4</name>
<gene>
    <name evidence="1" type="ORF">PFDG_05244</name>
</gene>
<accession>A0A0L7MA41</accession>
<reference evidence="2" key="1">
    <citation type="submission" date="2006-09" db="EMBL/GenBank/DDBJ databases">
        <title>Annotation of Plasmodium falciparum Dd2.</title>
        <authorList>
            <consortium name="The Broad Institute Genome Sequencing Platform"/>
            <person name="Volkman S.K."/>
            <person name="Neafsey D.E."/>
            <person name="Dash A.P."/>
            <person name="Chitnis C.E."/>
            <person name="Hartl D.L."/>
            <person name="Young S.K."/>
            <person name="Zeng Q."/>
            <person name="Koehrsen M."/>
            <person name="Alvarado L."/>
            <person name="Berlin A."/>
            <person name="Borenstein D."/>
            <person name="Chapman S.B."/>
            <person name="Chen Z."/>
            <person name="Engels R."/>
            <person name="Freedman E."/>
            <person name="Gellesch M."/>
            <person name="Goldberg J."/>
            <person name="Griggs A."/>
            <person name="Gujja S."/>
            <person name="Heilman E.R."/>
            <person name="Heiman D.I."/>
            <person name="Howarth C."/>
            <person name="Jen D."/>
            <person name="Larson L."/>
            <person name="Mehta T."/>
            <person name="Neiman D."/>
            <person name="Park D."/>
            <person name="Pearson M."/>
            <person name="Roberts A."/>
            <person name="Saif S."/>
            <person name="Shea T."/>
            <person name="Shenoy N."/>
            <person name="Sisk P."/>
            <person name="Stolte C."/>
            <person name="Sykes S."/>
            <person name="Walk T."/>
            <person name="White J."/>
            <person name="Yandava C."/>
            <person name="Haas B."/>
            <person name="Henn M.R."/>
            <person name="Nusbaum C."/>
            <person name="Birren B."/>
        </authorList>
    </citation>
    <scope>NUCLEOTIDE SEQUENCE [LARGE SCALE GENOMIC DNA]</scope>
</reference>
<dbReference type="SUPFAM" id="SSF53732">
    <property type="entry name" value="Aconitase iron-sulfur domain"/>
    <property type="match status" value="1"/>
</dbReference>
<feature type="non-terminal residue" evidence="1">
    <location>
        <position position="102"/>
    </location>
</feature>
<dbReference type="EMBL" id="GG702972">
    <property type="protein sequence ID" value="KOB89691.1"/>
    <property type="molecule type" value="Genomic_DNA"/>
</dbReference>
<reference evidence="2" key="2">
    <citation type="submission" date="2006-09" db="EMBL/GenBank/DDBJ databases">
        <title>The genome sequence of Plasmodium falciparum Dd2.</title>
        <authorList>
            <consortium name="The Broad Institute Genome Sequencing Platform"/>
            <person name="Birren B."/>
            <person name="Lander E."/>
            <person name="Galagan J."/>
            <person name="Nusbaum C."/>
            <person name="Devon K."/>
            <person name="Henn M."/>
            <person name="Jaffe D."/>
            <person name="Butler J."/>
            <person name="Alvarez P."/>
            <person name="Gnerre S."/>
            <person name="Grabherr M."/>
            <person name="Kleber M."/>
            <person name="Mauceli E."/>
            <person name="Brockman W."/>
            <person name="MacCallum I.A."/>
            <person name="Rounsley S."/>
            <person name="Young S."/>
            <person name="LaButti K."/>
            <person name="Pushparaj V."/>
            <person name="DeCaprio D."/>
            <person name="Crawford M."/>
            <person name="Koehrsen M."/>
            <person name="Engels R."/>
            <person name="Montgomery P."/>
            <person name="Pearson M."/>
            <person name="Howarth C."/>
            <person name="Larson L."/>
            <person name="Luoma S."/>
            <person name="White J."/>
            <person name="Kodira C."/>
            <person name="Zeng Q."/>
            <person name="O'Leary S."/>
            <person name="Yandava C."/>
            <person name="Alvarado L."/>
            <person name="Wirth D."/>
            <person name="Volkman S."/>
            <person name="Hartl D."/>
        </authorList>
    </citation>
    <scope>NUCLEOTIDE SEQUENCE [LARGE SCALE GENOMIC DNA]</scope>
</reference>
<evidence type="ECO:0000313" key="1">
    <source>
        <dbReference type="EMBL" id="KOB89691.1"/>
    </source>
</evidence>
<dbReference type="KEGG" id="pfd:PFDG_05244"/>
<dbReference type="AlphaFoldDB" id="A0A0L7MA41"/>
<evidence type="ECO:0000313" key="2">
    <source>
        <dbReference type="Proteomes" id="UP000054282"/>
    </source>
</evidence>
<organism evidence="1 2">
    <name type="scientific">Plasmodium falciparum (isolate Dd2)</name>
    <dbReference type="NCBI Taxonomy" id="57267"/>
    <lineage>
        <taxon>Eukaryota</taxon>
        <taxon>Sar</taxon>
        <taxon>Alveolata</taxon>
        <taxon>Apicomplexa</taxon>
        <taxon>Aconoidasida</taxon>
        <taxon>Haemosporida</taxon>
        <taxon>Plasmodiidae</taxon>
        <taxon>Plasmodium</taxon>
        <taxon>Plasmodium (Laverania)</taxon>
    </lineage>
</organism>
<proteinExistence type="predicted"/>